<evidence type="ECO:0000256" key="3">
    <source>
        <dbReference type="ARBA" id="ARBA00022840"/>
    </source>
</evidence>
<accession>A0ABT2VQG0</accession>
<keyword evidence="2 5" id="KW-0547">Nucleotide-binding</keyword>
<gene>
    <name evidence="5 7" type="primary">coaE</name>
    <name evidence="7" type="ORF">OCL06_13190</name>
</gene>
<dbReference type="NCBIfam" id="TIGR00152">
    <property type="entry name" value="dephospho-CoA kinase"/>
    <property type="match status" value="1"/>
</dbReference>
<dbReference type="GO" id="GO:0004140">
    <property type="term" value="F:dephospho-CoA kinase activity"/>
    <property type="evidence" value="ECO:0007669"/>
    <property type="project" value="UniProtKB-EC"/>
</dbReference>
<dbReference type="Pfam" id="PF01121">
    <property type="entry name" value="CoaE"/>
    <property type="match status" value="1"/>
</dbReference>
<dbReference type="PANTHER" id="PTHR10695">
    <property type="entry name" value="DEPHOSPHO-COA KINASE-RELATED"/>
    <property type="match status" value="1"/>
</dbReference>
<comment type="similarity">
    <text evidence="1 5">Belongs to the CoaE family.</text>
</comment>
<dbReference type="Gene3D" id="3.40.50.300">
    <property type="entry name" value="P-loop containing nucleotide triphosphate hydrolases"/>
    <property type="match status" value="1"/>
</dbReference>
<evidence type="ECO:0000256" key="5">
    <source>
        <dbReference type="HAMAP-Rule" id="MF_00376"/>
    </source>
</evidence>
<dbReference type="InterPro" id="IPR027417">
    <property type="entry name" value="P-loop_NTPase"/>
</dbReference>
<dbReference type="HAMAP" id="MF_00376">
    <property type="entry name" value="Dephospho_CoA_kinase"/>
    <property type="match status" value="1"/>
</dbReference>
<evidence type="ECO:0000313" key="8">
    <source>
        <dbReference type="Proteomes" id="UP001209257"/>
    </source>
</evidence>
<dbReference type="Proteomes" id="UP001209257">
    <property type="component" value="Unassembled WGS sequence"/>
</dbReference>
<keyword evidence="8" id="KW-1185">Reference proteome</keyword>
<protein>
    <recommendedName>
        <fullName evidence="5 6">Dephospho-CoA kinase</fullName>
        <ecNumber evidence="5 6">2.7.1.24</ecNumber>
    </recommendedName>
    <alternativeName>
        <fullName evidence="5">Dephosphocoenzyme A kinase</fullName>
    </alternativeName>
</protein>
<sequence>MAQNWVVGLTGGIGSGKSLVTDCFSALGIDVIDADVIARQVVEPGSDGLARIASRFGDPVLHPDGTLNRQALREIVFHNPDQKQWLDALLHPLIRESMNSAIRASTSAYAVLAVPLLIENNLTAMADRVLVIDCPEDLQLKRAMQRDGSSEQTIRNIMQAQASRATRLAHADDIIDNSGTREATRHHVANLHTRYLSMASSAN</sequence>
<keyword evidence="5 7" id="KW-0808">Transferase</keyword>
<organism evidence="7 8">
    <name type="scientific">Alteromonas salexigens</name>
    <dbReference type="NCBI Taxonomy" id="2982530"/>
    <lineage>
        <taxon>Bacteria</taxon>
        <taxon>Pseudomonadati</taxon>
        <taxon>Pseudomonadota</taxon>
        <taxon>Gammaproteobacteria</taxon>
        <taxon>Alteromonadales</taxon>
        <taxon>Alteromonadaceae</taxon>
        <taxon>Alteromonas/Salinimonas group</taxon>
        <taxon>Alteromonas</taxon>
    </lineage>
</organism>
<keyword evidence="3 5" id="KW-0067">ATP-binding</keyword>
<reference evidence="8" key="1">
    <citation type="submission" date="2023-07" db="EMBL/GenBank/DDBJ databases">
        <title>Study on multiphase classification of strain Alteromonas salexigens isolated from the Yellow Sea.</title>
        <authorList>
            <person name="Sun L."/>
        </authorList>
    </citation>
    <scope>NUCLEOTIDE SEQUENCE [LARGE SCALE GENOMIC DNA]</scope>
    <source>
        <strain evidence="8">ASW11-19</strain>
    </source>
</reference>
<dbReference type="EC" id="2.7.1.24" evidence="5 6"/>
<evidence type="ECO:0000313" key="7">
    <source>
        <dbReference type="EMBL" id="MCU7555545.1"/>
    </source>
</evidence>
<keyword evidence="5" id="KW-0963">Cytoplasm</keyword>
<dbReference type="SUPFAM" id="SSF52540">
    <property type="entry name" value="P-loop containing nucleoside triphosphate hydrolases"/>
    <property type="match status" value="1"/>
</dbReference>
<dbReference type="InterPro" id="IPR001977">
    <property type="entry name" value="Depp_CoAkinase"/>
</dbReference>
<comment type="subcellular location">
    <subcellularLocation>
        <location evidence="5">Cytoplasm</location>
    </subcellularLocation>
</comment>
<name>A0ABT2VQG0_9ALTE</name>
<dbReference type="PANTHER" id="PTHR10695:SF46">
    <property type="entry name" value="BIFUNCTIONAL COENZYME A SYNTHASE-RELATED"/>
    <property type="match status" value="1"/>
</dbReference>
<keyword evidence="5 7" id="KW-0418">Kinase</keyword>
<comment type="pathway">
    <text evidence="5">Cofactor biosynthesis; coenzyme A biosynthesis; CoA from (R)-pantothenate: step 5/5.</text>
</comment>
<evidence type="ECO:0000256" key="6">
    <source>
        <dbReference type="NCBIfam" id="TIGR00152"/>
    </source>
</evidence>
<evidence type="ECO:0000256" key="4">
    <source>
        <dbReference type="ARBA" id="ARBA00022993"/>
    </source>
</evidence>
<dbReference type="EMBL" id="JAOTJC010000012">
    <property type="protein sequence ID" value="MCU7555545.1"/>
    <property type="molecule type" value="Genomic_DNA"/>
</dbReference>
<feature type="binding site" evidence="5">
    <location>
        <begin position="14"/>
        <end position="19"/>
    </location>
    <ligand>
        <name>ATP</name>
        <dbReference type="ChEBI" id="CHEBI:30616"/>
    </ligand>
</feature>
<proteinExistence type="inferred from homology"/>
<keyword evidence="4 5" id="KW-0173">Coenzyme A biosynthesis</keyword>
<evidence type="ECO:0000256" key="1">
    <source>
        <dbReference type="ARBA" id="ARBA00009018"/>
    </source>
</evidence>
<dbReference type="PROSITE" id="PS51219">
    <property type="entry name" value="DPCK"/>
    <property type="match status" value="1"/>
</dbReference>
<comment type="function">
    <text evidence="5">Catalyzes the phosphorylation of the 3'-hydroxyl group of dephosphocoenzyme A to form coenzyme A.</text>
</comment>
<comment type="catalytic activity">
    <reaction evidence="5">
        <text>3'-dephospho-CoA + ATP = ADP + CoA + H(+)</text>
        <dbReference type="Rhea" id="RHEA:18245"/>
        <dbReference type="ChEBI" id="CHEBI:15378"/>
        <dbReference type="ChEBI" id="CHEBI:30616"/>
        <dbReference type="ChEBI" id="CHEBI:57287"/>
        <dbReference type="ChEBI" id="CHEBI:57328"/>
        <dbReference type="ChEBI" id="CHEBI:456216"/>
        <dbReference type="EC" id="2.7.1.24"/>
    </reaction>
</comment>
<evidence type="ECO:0000256" key="2">
    <source>
        <dbReference type="ARBA" id="ARBA00022741"/>
    </source>
</evidence>
<dbReference type="RefSeq" id="WP_262995312.1">
    <property type="nucleotide sequence ID" value="NZ_JAOTJC010000012.1"/>
</dbReference>
<dbReference type="CDD" id="cd02022">
    <property type="entry name" value="DPCK"/>
    <property type="match status" value="1"/>
</dbReference>
<comment type="caution">
    <text evidence="7">The sequence shown here is derived from an EMBL/GenBank/DDBJ whole genome shotgun (WGS) entry which is preliminary data.</text>
</comment>